<dbReference type="EMBL" id="MCFC01000036">
    <property type="protein sequence ID" value="ORY27756.1"/>
    <property type="molecule type" value="Genomic_DNA"/>
</dbReference>
<gene>
    <name evidence="1" type="ORF">BCR39DRAFT_537005</name>
</gene>
<evidence type="ECO:0000313" key="2">
    <source>
        <dbReference type="Proteomes" id="UP000193986"/>
    </source>
</evidence>
<dbReference type="InParanoid" id="A0A1Y2AZ42"/>
<evidence type="ECO:0008006" key="3">
    <source>
        <dbReference type="Google" id="ProtNLM"/>
    </source>
</evidence>
<proteinExistence type="predicted"/>
<protein>
    <recommendedName>
        <fullName evidence="3">FAS1 domain-containing protein</fullName>
    </recommendedName>
</protein>
<dbReference type="AlphaFoldDB" id="A0A1Y2AZ42"/>
<sequence>MPDRPYSFQSIQCYLNYRVNRESPSYPFRRLMCKSSTRSIDLMKFRHIPPAGQVGIQSEDVLSKFLKSHIVPGIVSVPTNGTVQTLSEDTQISVSGSKDSGWVVAPGNIPVIDFKEVSNGRVFLLDGIVEGSMAADAEKGREPVRRV</sequence>
<dbReference type="OrthoDB" id="5551751at2759"/>
<keyword evidence="2" id="KW-1185">Reference proteome</keyword>
<comment type="caution">
    <text evidence="1">The sequence shown here is derived from an EMBL/GenBank/DDBJ whole genome shotgun (WGS) entry which is preliminary data.</text>
</comment>
<organism evidence="1 2">
    <name type="scientific">Naematelia encephala</name>
    <dbReference type="NCBI Taxonomy" id="71784"/>
    <lineage>
        <taxon>Eukaryota</taxon>
        <taxon>Fungi</taxon>
        <taxon>Dikarya</taxon>
        <taxon>Basidiomycota</taxon>
        <taxon>Agaricomycotina</taxon>
        <taxon>Tremellomycetes</taxon>
        <taxon>Tremellales</taxon>
        <taxon>Naemateliaceae</taxon>
        <taxon>Naematelia</taxon>
    </lineage>
</organism>
<evidence type="ECO:0000313" key="1">
    <source>
        <dbReference type="EMBL" id="ORY27756.1"/>
    </source>
</evidence>
<dbReference type="Proteomes" id="UP000193986">
    <property type="component" value="Unassembled WGS sequence"/>
</dbReference>
<reference evidence="1 2" key="1">
    <citation type="submission" date="2016-07" db="EMBL/GenBank/DDBJ databases">
        <title>Pervasive Adenine N6-methylation of Active Genes in Fungi.</title>
        <authorList>
            <consortium name="DOE Joint Genome Institute"/>
            <person name="Mondo S.J."/>
            <person name="Dannebaum R.O."/>
            <person name="Kuo R.C."/>
            <person name="Labutti K."/>
            <person name="Haridas S."/>
            <person name="Kuo A."/>
            <person name="Salamov A."/>
            <person name="Ahrendt S.R."/>
            <person name="Lipzen A."/>
            <person name="Sullivan W."/>
            <person name="Andreopoulos W.B."/>
            <person name="Clum A."/>
            <person name="Lindquist E."/>
            <person name="Daum C."/>
            <person name="Ramamoorthy G.K."/>
            <person name="Gryganskyi A."/>
            <person name="Culley D."/>
            <person name="Magnuson J.K."/>
            <person name="James T.Y."/>
            <person name="O'Malley M.A."/>
            <person name="Stajich J.E."/>
            <person name="Spatafora J.W."/>
            <person name="Visel A."/>
            <person name="Grigoriev I.V."/>
        </authorList>
    </citation>
    <scope>NUCLEOTIDE SEQUENCE [LARGE SCALE GENOMIC DNA]</scope>
    <source>
        <strain evidence="1 2">68-887.2</strain>
    </source>
</reference>
<accession>A0A1Y2AZ42</accession>
<name>A0A1Y2AZ42_9TREE</name>